<evidence type="ECO:0000256" key="6">
    <source>
        <dbReference type="ARBA" id="ARBA00035120"/>
    </source>
</evidence>
<keyword evidence="5 8" id="KW-0472">Membrane</keyword>
<dbReference type="InParanoid" id="M0D3Q1"/>
<feature type="transmembrane region" description="Helical" evidence="8">
    <location>
        <begin position="30"/>
        <end position="52"/>
    </location>
</feature>
<evidence type="ECO:0000256" key="7">
    <source>
        <dbReference type="ARBA" id="ARBA00035585"/>
    </source>
</evidence>
<dbReference type="PATRIC" id="fig|1227487.5.peg.2385"/>
<comment type="caution">
    <text evidence="9">The sequence shown here is derived from an EMBL/GenBank/DDBJ whole genome shotgun (WGS) entry which is preliminary data.</text>
</comment>
<keyword evidence="8" id="KW-0813">Transport</keyword>
<comment type="subcellular location">
    <subcellularLocation>
        <location evidence="1 8">Cell membrane</location>
        <topology evidence="1 8">Multi-pass membrane protein</topology>
    </subcellularLocation>
</comment>
<comment type="similarity">
    <text evidence="6 8">Belongs to the fluoride channel Fluc/FEX (TC 1.A.43) family.</text>
</comment>
<comment type="function">
    <text evidence="8">Fluoride-specific ion channel. Important for reducing fluoride concentration in the cell, thus reducing its toxicity.</text>
</comment>
<keyword evidence="3 8" id="KW-0812">Transmembrane</keyword>
<dbReference type="Proteomes" id="UP000011513">
    <property type="component" value="Unassembled WGS sequence"/>
</dbReference>
<evidence type="ECO:0000256" key="3">
    <source>
        <dbReference type="ARBA" id="ARBA00022692"/>
    </source>
</evidence>
<name>M0D3Q1_HALPD</name>
<feature type="transmembrane region" description="Helical" evidence="8">
    <location>
        <begin position="92"/>
        <end position="112"/>
    </location>
</feature>
<keyword evidence="8" id="KW-0406">Ion transport</keyword>
<gene>
    <name evidence="8" type="primary">fluC</name>
    <name evidence="8" type="synonym">crcB</name>
    <name evidence="9" type="ORF">C474_11805</name>
</gene>
<dbReference type="HAMAP" id="MF_00454">
    <property type="entry name" value="FluC"/>
    <property type="match status" value="1"/>
</dbReference>
<dbReference type="GO" id="GO:0062054">
    <property type="term" value="F:fluoride channel activity"/>
    <property type="evidence" value="ECO:0007669"/>
    <property type="project" value="UniProtKB-UniRule"/>
</dbReference>
<dbReference type="InterPro" id="IPR003691">
    <property type="entry name" value="FluC"/>
</dbReference>
<comment type="caution">
    <text evidence="8">Lacks conserved residue(s) required for the propagation of feature annotation.</text>
</comment>
<evidence type="ECO:0000313" key="10">
    <source>
        <dbReference type="Proteomes" id="UP000011513"/>
    </source>
</evidence>
<dbReference type="RefSeq" id="WP_008386981.1">
    <property type="nucleotide sequence ID" value="NZ_AOIV01000026.1"/>
</dbReference>
<evidence type="ECO:0000256" key="5">
    <source>
        <dbReference type="ARBA" id="ARBA00023136"/>
    </source>
</evidence>
<dbReference type="EMBL" id="AOIV01000026">
    <property type="protein sequence ID" value="ELZ30045.1"/>
    <property type="molecule type" value="Genomic_DNA"/>
</dbReference>
<evidence type="ECO:0000256" key="2">
    <source>
        <dbReference type="ARBA" id="ARBA00022475"/>
    </source>
</evidence>
<keyword evidence="10" id="KW-1185">Reference proteome</keyword>
<keyword evidence="8" id="KW-0407">Ion channel</keyword>
<keyword evidence="4 8" id="KW-1133">Transmembrane helix</keyword>
<dbReference type="GO" id="GO:0140114">
    <property type="term" value="P:cellular detoxification of fluoride"/>
    <property type="evidence" value="ECO:0007669"/>
    <property type="project" value="UniProtKB-UniRule"/>
</dbReference>
<sequence length="113" mass="11339">MQNRVDPLLVAAGGFVGAMLRYGIDASLPGVGGTLAVNVLGSFALGVLLTAVRHPRIHILLGTGVLSSFTTYSTFAVQTASLGPTWGLANVGANYALGFAAALAGLAAGGRLR</sequence>
<feature type="transmembrane region" description="Helical" evidence="8">
    <location>
        <begin position="59"/>
        <end position="80"/>
    </location>
</feature>
<dbReference type="GO" id="GO:0005886">
    <property type="term" value="C:plasma membrane"/>
    <property type="evidence" value="ECO:0007669"/>
    <property type="project" value="UniProtKB-SubCell"/>
</dbReference>
<comment type="catalytic activity">
    <reaction evidence="7">
        <text>fluoride(in) = fluoride(out)</text>
        <dbReference type="Rhea" id="RHEA:76159"/>
        <dbReference type="ChEBI" id="CHEBI:17051"/>
    </reaction>
    <physiologicalReaction direction="left-to-right" evidence="7">
        <dbReference type="Rhea" id="RHEA:76160"/>
    </physiologicalReaction>
</comment>
<dbReference type="Pfam" id="PF02537">
    <property type="entry name" value="CRCB"/>
    <property type="match status" value="1"/>
</dbReference>
<dbReference type="eggNOG" id="arCOG04701">
    <property type="taxonomic scope" value="Archaea"/>
</dbReference>
<evidence type="ECO:0000313" key="9">
    <source>
        <dbReference type="EMBL" id="ELZ30045.1"/>
    </source>
</evidence>
<evidence type="ECO:0000256" key="4">
    <source>
        <dbReference type="ARBA" id="ARBA00022989"/>
    </source>
</evidence>
<protein>
    <recommendedName>
        <fullName evidence="8">Fluoride-specific ion channel FluC</fullName>
    </recommendedName>
</protein>
<accession>M0D3Q1</accession>
<feature type="transmembrane region" description="Helical" evidence="8">
    <location>
        <begin position="7"/>
        <end position="24"/>
    </location>
</feature>
<dbReference type="OrthoDB" id="253428at2157"/>
<evidence type="ECO:0000256" key="8">
    <source>
        <dbReference type="HAMAP-Rule" id="MF_00454"/>
    </source>
</evidence>
<keyword evidence="2 8" id="KW-1003">Cell membrane</keyword>
<dbReference type="AlphaFoldDB" id="M0D3Q1"/>
<evidence type="ECO:0000256" key="1">
    <source>
        <dbReference type="ARBA" id="ARBA00004651"/>
    </source>
</evidence>
<organism evidence="9 10">
    <name type="scientific">Halogeometricum pallidum JCM 14848</name>
    <dbReference type="NCBI Taxonomy" id="1227487"/>
    <lineage>
        <taxon>Archaea</taxon>
        <taxon>Methanobacteriati</taxon>
        <taxon>Methanobacteriota</taxon>
        <taxon>Stenosarchaea group</taxon>
        <taxon>Halobacteria</taxon>
        <taxon>Halobacteriales</taxon>
        <taxon>Haloferacaceae</taxon>
        <taxon>Halogeometricum</taxon>
    </lineage>
</organism>
<reference evidence="9 10" key="1">
    <citation type="journal article" date="2014" name="PLoS Genet.">
        <title>Phylogenetically driven sequencing of extremely halophilic archaea reveals strategies for static and dynamic osmo-response.</title>
        <authorList>
            <person name="Becker E.A."/>
            <person name="Seitzer P.M."/>
            <person name="Tritt A."/>
            <person name="Larsen D."/>
            <person name="Krusor M."/>
            <person name="Yao A.I."/>
            <person name="Wu D."/>
            <person name="Madern D."/>
            <person name="Eisen J.A."/>
            <person name="Darling A.E."/>
            <person name="Facciotti M.T."/>
        </authorList>
    </citation>
    <scope>NUCLEOTIDE SEQUENCE [LARGE SCALE GENOMIC DNA]</scope>
    <source>
        <strain evidence="9 10">JCM 14848</strain>
    </source>
</reference>
<proteinExistence type="inferred from homology"/>